<name>A0ABT9TYF2_PAEHA</name>
<dbReference type="RefSeq" id="WP_307201988.1">
    <property type="nucleotide sequence ID" value="NZ_JAUSSU010000002.1"/>
</dbReference>
<dbReference type="PANTHER" id="PTHR34858:SF1">
    <property type="entry name" value="CYSO-CYSTEINE PEPTIDASE"/>
    <property type="match status" value="1"/>
</dbReference>
<sequence>MEQLNRIPIHEVGLITRQAYNQLLSICLGSLPEEACGIVASRTSAPGDDLSAASPIDTIIPIRNIHSSPRTAFKFDPEQWTSAYYEMQTNRQSLVGLFHSHPSTEAIPSTLDQAGFWPASSISYWIVSLADRSSPRIQPYRRIHGGFEPLELVFA</sequence>
<dbReference type="Gene3D" id="3.40.140.10">
    <property type="entry name" value="Cytidine Deaminase, domain 2"/>
    <property type="match status" value="1"/>
</dbReference>
<evidence type="ECO:0000259" key="6">
    <source>
        <dbReference type="Pfam" id="PF14464"/>
    </source>
</evidence>
<evidence type="ECO:0000313" key="8">
    <source>
        <dbReference type="Proteomes" id="UP001229346"/>
    </source>
</evidence>
<evidence type="ECO:0000313" key="7">
    <source>
        <dbReference type="EMBL" id="MDQ0111773.1"/>
    </source>
</evidence>
<proteinExistence type="predicted"/>
<keyword evidence="8" id="KW-1185">Reference proteome</keyword>
<keyword evidence="3" id="KW-0378">Hydrolase</keyword>
<dbReference type="SUPFAM" id="SSF102712">
    <property type="entry name" value="JAB1/MPN domain"/>
    <property type="match status" value="1"/>
</dbReference>
<keyword evidence="1" id="KW-0645">Protease</keyword>
<keyword evidence="4" id="KW-0862">Zinc</keyword>
<keyword evidence="7" id="KW-0647">Proteasome</keyword>
<dbReference type="EMBL" id="JAUSSU010000002">
    <property type="protein sequence ID" value="MDQ0111773.1"/>
    <property type="molecule type" value="Genomic_DNA"/>
</dbReference>
<evidence type="ECO:0000256" key="3">
    <source>
        <dbReference type="ARBA" id="ARBA00022801"/>
    </source>
</evidence>
<dbReference type="Pfam" id="PF14464">
    <property type="entry name" value="Prok-JAB"/>
    <property type="match status" value="1"/>
</dbReference>
<dbReference type="InterPro" id="IPR028090">
    <property type="entry name" value="JAB_dom_prok"/>
</dbReference>
<reference evidence="7 8" key="1">
    <citation type="submission" date="2023-07" db="EMBL/GenBank/DDBJ databases">
        <title>Sorghum-associated microbial communities from plants grown in Nebraska, USA.</title>
        <authorList>
            <person name="Schachtman D."/>
        </authorList>
    </citation>
    <scope>NUCLEOTIDE SEQUENCE [LARGE SCALE GENOMIC DNA]</scope>
    <source>
        <strain evidence="7 8">CC482</strain>
    </source>
</reference>
<keyword evidence="5" id="KW-0482">Metalloprotease</keyword>
<comment type="caution">
    <text evidence="7">The sequence shown here is derived from an EMBL/GenBank/DDBJ whole genome shotgun (WGS) entry which is preliminary data.</text>
</comment>
<accession>A0ABT9TYF2</accession>
<dbReference type="InterPro" id="IPR051929">
    <property type="entry name" value="VirAsm_ModProt"/>
</dbReference>
<dbReference type="CDD" id="cd08070">
    <property type="entry name" value="MPN_like"/>
    <property type="match status" value="1"/>
</dbReference>
<feature type="domain" description="JAB" evidence="6">
    <location>
        <begin position="18"/>
        <end position="129"/>
    </location>
</feature>
<keyword evidence="2" id="KW-0479">Metal-binding</keyword>
<dbReference type="Proteomes" id="UP001229346">
    <property type="component" value="Unassembled WGS sequence"/>
</dbReference>
<evidence type="ECO:0000256" key="4">
    <source>
        <dbReference type="ARBA" id="ARBA00022833"/>
    </source>
</evidence>
<dbReference type="GO" id="GO:0000502">
    <property type="term" value="C:proteasome complex"/>
    <property type="evidence" value="ECO:0007669"/>
    <property type="project" value="UniProtKB-KW"/>
</dbReference>
<evidence type="ECO:0000256" key="2">
    <source>
        <dbReference type="ARBA" id="ARBA00022723"/>
    </source>
</evidence>
<dbReference type="PANTHER" id="PTHR34858">
    <property type="entry name" value="CYSO-CYSTEINE PEPTIDASE"/>
    <property type="match status" value="1"/>
</dbReference>
<organism evidence="7 8">
    <name type="scientific">Paenibacillus harenae</name>
    <dbReference type="NCBI Taxonomy" id="306543"/>
    <lineage>
        <taxon>Bacteria</taxon>
        <taxon>Bacillati</taxon>
        <taxon>Bacillota</taxon>
        <taxon>Bacilli</taxon>
        <taxon>Bacillales</taxon>
        <taxon>Paenibacillaceae</taxon>
        <taxon>Paenibacillus</taxon>
    </lineage>
</organism>
<protein>
    <submittedName>
        <fullName evidence="7">Proteasome lid subunit RPN8/RPN11</fullName>
    </submittedName>
</protein>
<evidence type="ECO:0000256" key="1">
    <source>
        <dbReference type="ARBA" id="ARBA00022670"/>
    </source>
</evidence>
<gene>
    <name evidence="7" type="ORF">J2T15_001206</name>
</gene>
<evidence type="ECO:0000256" key="5">
    <source>
        <dbReference type="ARBA" id="ARBA00023049"/>
    </source>
</evidence>